<evidence type="ECO:0000313" key="1">
    <source>
        <dbReference type="EMBL" id="EMG30750.1"/>
    </source>
</evidence>
<feature type="non-terminal residue" evidence="1">
    <location>
        <position position="47"/>
    </location>
</feature>
<dbReference type="GO" id="GO:0016787">
    <property type="term" value="F:hydrolase activity"/>
    <property type="evidence" value="ECO:0007669"/>
    <property type="project" value="UniProtKB-KW"/>
</dbReference>
<organism evidence="1 2">
    <name type="scientific">Campylobacter showae CC57C</name>
    <dbReference type="NCBI Taxonomy" id="1073353"/>
    <lineage>
        <taxon>Bacteria</taxon>
        <taxon>Pseudomonadati</taxon>
        <taxon>Campylobacterota</taxon>
        <taxon>Epsilonproteobacteria</taxon>
        <taxon>Campylobacterales</taxon>
        <taxon>Campylobacteraceae</taxon>
        <taxon>Campylobacter</taxon>
    </lineage>
</organism>
<dbReference type="Proteomes" id="UP000011782">
    <property type="component" value="Unassembled WGS sequence"/>
</dbReference>
<proteinExistence type="predicted"/>
<reference evidence="1 2" key="1">
    <citation type="submission" date="2013-02" db="EMBL/GenBank/DDBJ databases">
        <title>Co-occurrence of anaerobic bacteria in colorectal carcinomas.</title>
        <authorList>
            <person name="Holt R.A."/>
            <person name="Warren R.L."/>
            <person name="Allen-Vercoe E."/>
            <person name="Pleasance S."/>
            <person name="Freeman D.J."/>
            <person name="Watson P."/>
            <person name="Moore R."/>
            <person name="Cochrane K."/>
        </authorList>
    </citation>
    <scope>NUCLEOTIDE SEQUENCE [LARGE SCALE GENOMIC DNA]</scope>
    <source>
        <strain evidence="1 2">CC57C</strain>
    </source>
</reference>
<keyword evidence="1" id="KW-0378">Hydrolase</keyword>
<name>M3GZ71_9BACT</name>
<protein>
    <submittedName>
        <fullName evidence="1">Glycoside hydrolase family protein</fullName>
    </submittedName>
</protein>
<dbReference type="AlphaFoldDB" id="M3GZ71"/>
<dbReference type="EMBL" id="AOTD01000125">
    <property type="protein sequence ID" value="EMG30750.1"/>
    <property type="molecule type" value="Genomic_DNA"/>
</dbReference>
<gene>
    <name evidence="1" type="ORF">H740_05010</name>
</gene>
<comment type="caution">
    <text evidence="1">The sequence shown here is derived from an EMBL/GenBank/DDBJ whole genome shotgun (WGS) entry which is preliminary data.</text>
</comment>
<dbReference type="STRING" id="1073353.H740_05010"/>
<accession>M3GZ71</accession>
<evidence type="ECO:0000313" key="2">
    <source>
        <dbReference type="Proteomes" id="UP000011782"/>
    </source>
</evidence>
<sequence length="47" mass="5273">MKKILFVDTGREYGGGTKSFLYLLRGLAAQQKYDLCAFFETDYEAGG</sequence>